<dbReference type="EMBL" id="AL590450">
    <property type="protein sequence ID" value="CCI73998.1"/>
    <property type="molecule type" value="Genomic_DNA"/>
</dbReference>
<evidence type="ECO:0000313" key="2">
    <source>
        <dbReference type="Proteomes" id="UP000000819"/>
    </source>
</evidence>
<evidence type="ECO:0000313" key="1">
    <source>
        <dbReference type="EMBL" id="CCI73998.1"/>
    </source>
</evidence>
<dbReference type="HOGENOM" id="CLU_2654493_0_0_1"/>
<reference evidence="1 2" key="2">
    <citation type="journal article" date="2009" name="BMC Genomics">
        <title>Identification of transcriptional signals in Encephalitozoon cuniculi widespread among Microsporidia phylum: support for accurate structural genome annotation.</title>
        <authorList>
            <person name="Peyretaillade E."/>
            <person name="Goncalves O."/>
            <person name="Terrat S."/>
            <person name="Dugat-Bony E."/>
            <person name="Wincker P."/>
            <person name="Cornman R.S."/>
            <person name="Evans J.D."/>
            <person name="Delbac F."/>
            <person name="Peyret P."/>
        </authorList>
    </citation>
    <scope>NUCLEOTIDE SEQUENCE [LARGE SCALE GENOMIC DNA]</scope>
    <source>
        <strain evidence="1 2">GB-M1</strain>
    </source>
</reference>
<dbReference type="KEGG" id="ecu:ECU11_1065"/>
<accession>I7KFZ7</accession>
<dbReference type="GeneID" id="77136438"/>
<dbReference type="OrthoDB" id="2191868at2759"/>
<keyword evidence="2" id="KW-1185">Reference proteome</keyword>
<name>I7KFZ7_ENCCU</name>
<reference evidence="1 2" key="1">
    <citation type="journal article" date="2001" name="Nature">
        <title>Genome sequence and gene compaction of the eukaryote parasite Encephalitozoon cuniculi.</title>
        <authorList>
            <person name="Katinka M.D."/>
            <person name="Duprat S."/>
            <person name="Cornillot E."/>
            <person name="Metenier G."/>
            <person name="Thomarat F."/>
            <person name="Prensier G."/>
            <person name="Barbe V."/>
            <person name="Peyretaillade E."/>
            <person name="Brottier P."/>
            <person name="Wincker P."/>
            <person name="Delbac F."/>
            <person name="El Alaoui H."/>
            <person name="Peyret P."/>
            <person name="Saurin W."/>
            <person name="Gouy M."/>
            <person name="Weissenbach J."/>
            <person name="Vivares C.P."/>
        </authorList>
    </citation>
    <scope>NUCLEOTIDE SEQUENCE [LARGE SCALE GENOMIC DNA]</scope>
    <source>
        <strain evidence="1 2">GB-M1</strain>
    </source>
</reference>
<gene>
    <name evidence="1" type="ordered locus">ECU11_1065</name>
</gene>
<dbReference type="AlphaFoldDB" id="I7KFZ7"/>
<protein>
    <submittedName>
        <fullName evidence="1">ECU11_1065 protein</fullName>
    </submittedName>
</protein>
<dbReference type="RefSeq" id="NP_001402554.1">
    <property type="nucleotide sequence ID" value="NM_001415287.1"/>
</dbReference>
<dbReference type="VEuPathDB" id="MicrosporidiaDB:ECU11_1065"/>
<proteinExistence type="predicted"/>
<sequence>MSHDFTALDSQVTFIGSRAEDFGVREERYRMNIAKKIRTVVREMDRSSCKWPVCDQLKYRSFLSKIRRKIDERHST</sequence>
<organism evidence="1 2">
    <name type="scientific">Encephalitozoon cuniculi (strain GB-M1)</name>
    <name type="common">Microsporidian parasite</name>
    <dbReference type="NCBI Taxonomy" id="284813"/>
    <lineage>
        <taxon>Eukaryota</taxon>
        <taxon>Fungi</taxon>
        <taxon>Fungi incertae sedis</taxon>
        <taxon>Microsporidia</taxon>
        <taxon>Unikaryonidae</taxon>
        <taxon>Encephalitozoon</taxon>
    </lineage>
</organism>
<dbReference type="Proteomes" id="UP000000819">
    <property type="component" value="Chromosome XI"/>
</dbReference>
<dbReference type="InParanoid" id="I7KFZ7"/>